<gene>
    <name evidence="1" type="ORF">BGT96224_Ac30377</name>
</gene>
<dbReference type="EMBL" id="KE375026">
    <property type="protein sequence ID" value="EPQ65402.1"/>
    <property type="molecule type" value="Genomic_DNA"/>
</dbReference>
<dbReference type="Proteomes" id="UP000053110">
    <property type="component" value="Unassembled WGS sequence"/>
</dbReference>
<evidence type="ECO:0000313" key="2">
    <source>
        <dbReference type="Proteomes" id="UP000053110"/>
    </source>
</evidence>
<proteinExistence type="predicted"/>
<organism evidence="1 2">
    <name type="scientific">Blumeria graminis f. sp. tritici 96224</name>
    <dbReference type="NCBI Taxonomy" id="1268274"/>
    <lineage>
        <taxon>Eukaryota</taxon>
        <taxon>Fungi</taxon>
        <taxon>Dikarya</taxon>
        <taxon>Ascomycota</taxon>
        <taxon>Pezizomycotina</taxon>
        <taxon>Leotiomycetes</taxon>
        <taxon>Erysiphales</taxon>
        <taxon>Erysiphaceae</taxon>
        <taxon>Blumeria</taxon>
    </lineage>
</organism>
<protein>
    <submittedName>
        <fullName evidence="1">Uncharacterized protein</fullName>
    </submittedName>
</protein>
<sequence>MGAEVEFKEIAKETAIKSSLKILEETLVSIRRSATYAVRLIAGPQPTPSASEGKRIQSSKVRLSQAYFQGQSASPAYYHAFLADWEGIEGITSNQANEMDQFLSEWEKEGNIEPLQGADSHFEHFITEFGPIDPHETMLHLNNPSVMHAVWKKRYLQNSKAREIIDRSNIS</sequence>
<accession>A0A656KLI0</accession>
<dbReference type="OrthoDB" id="3600072at2759"/>
<reference evidence="2" key="1">
    <citation type="journal article" date="2013" name="Nat. Genet.">
        <title>The wheat powdery mildew genome shows the unique evolution of an obligate biotroph.</title>
        <authorList>
            <person name="Wicker T."/>
            <person name="Oberhaensli S."/>
            <person name="Parlange F."/>
            <person name="Buchmann J.P."/>
            <person name="Shatalina M."/>
            <person name="Roffler S."/>
            <person name="Ben-David R."/>
            <person name="Dolezel J."/>
            <person name="Simkova H."/>
            <person name="Schulze-Lefert P."/>
            <person name="Spanu P.D."/>
            <person name="Bruggmann R."/>
            <person name="Amselem J."/>
            <person name="Quesneville H."/>
            <person name="Ver Loren van Themaat E."/>
            <person name="Paape T."/>
            <person name="Shimizu K.K."/>
            <person name="Keller B."/>
        </authorList>
    </citation>
    <scope>NUCLEOTIDE SEQUENCE [LARGE SCALE GENOMIC DNA]</scope>
    <source>
        <strain evidence="2">96224</strain>
    </source>
</reference>
<dbReference type="AlphaFoldDB" id="A0A656KLI0"/>
<name>A0A656KLI0_BLUGR</name>
<evidence type="ECO:0000313" key="1">
    <source>
        <dbReference type="EMBL" id="EPQ65402.1"/>
    </source>
</evidence>